<evidence type="ECO:0000259" key="2">
    <source>
        <dbReference type="Pfam" id="PF03732"/>
    </source>
</evidence>
<dbReference type="Gramene" id="Bo2g064580.1">
    <property type="protein sequence ID" value="Bo2g064580.1"/>
    <property type="gene ID" value="Bo2g064580"/>
</dbReference>
<feature type="compositionally biased region" description="Low complexity" evidence="1">
    <location>
        <begin position="83"/>
        <end position="96"/>
    </location>
</feature>
<dbReference type="InterPro" id="IPR005162">
    <property type="entry name" value="Retrotrans_gag_dom"/>
</dbReference>
<reference evidence="3 4" key="1">
    <citation type="journal article" date="2014" name="Genome Biol.">
        <title>Transcriptome and methylome profiling reveals relics of genome dominance in the mesopolyploid Brassica oleracea.</title>
        <authorList>
            <person name="Parkin I.A."/>
            <person name="Koh C."/>
            <person name="Tang H."/>
            <person name="Robinson S.J."/>
            <person name="Kagale S."/>
            <person name="Clarke W.E."/>
            <person name="Town C.D."/>
            <person name="Nixon J."/>
            <person name="Krishnakumar V."/>
            <person name="Bidwell S.L."/>
            <person name="Denoeud F."/>
            <person name="Belcram H."/>
            <person name="Links M.G."/>
            <person name="Just J."/>
            <person name="Clarke C."/>
            <person name="Bender T."/>
            <person name="Huebert T."/>
            <person name="Mason A.S."/>
            <person name="Pires J.C."/>
            <person name="Barker G."/>
            <person name="Moore J."/>
            <person name="Walley P.G."/>
            <person name="Manoli S."/>
            <person name="Batley J."/>
            <person name="Edwards D."/>
            <person name="Nelson M.N."/>
            <person name="Wang X."/>
            <person name="Paterson A.H."/>
            <person name="King G."/>
            <person name="Bancroft I."/>
            <person name="Chalhoub B."/>
            <person name="Sharpe A.G."/>
        </authorList>
    </citation>
    <scope>NUCLEOTIDE SEQUENCE</scope>
    <source>
        <strain evidence="3 4">cv. TO1000</strain>
    </source>
</reference>
<dbReference type="Proteomes" id="UP000032141">
    <property type="component" value="Chromosome C2"/>
</dbReference>
<proteinExistence type="predicted"/>
<reference evidence="3" key="2">
    <citation type="submission" date="2015-03" db="UniProtKB">
        <authorList>
            <consortium name="EnsemblPlants"/>
        </authorList>
    </citation>
    <scope>IDENTIFICATION</scope>
</reference>
<evidence type="ECO:0000313" key="4">
    <source>
        <dbReference type="Proteomes" id="UP000032141"/>
    </source>
</evidence>
<dbReference type="HOGENOM" id="CLU_2240323_0_0_1"/>
<protein>
    <recommendedName>
        <fullName evidence="2">Retrotransposon gag domain-containing protein</fullName>
    </recommendedName>
</protein>
<sequence>MFQRLHTIRQGTRSVAEYSTEFFLLLTRVDIQDSERQLVARFTAGLHQQIQHTINLFNPLTLAEAHQQALTIESQTRGNLSWTTSRSTRPTQQQQTANPTDDTLP</sequence>
<evidence type="ECO:0000313" key="3">
    <source>
        <dbReference type="EnsemblPlants" id="Bo2g064580.1"/>
    </source>
</evidence>
<feature type="domain" description="Retrotransposon gag" evidence="2">
    <location>
        <begin position="3"/>
        <end position="47"/>
    </location>
</feature>
<dbReference type="EnsemblPlants" id="Bo2g064580.1">
    <property type="protein sequence ID" value="Bo2g064580.1"/>
    <property type="gene ID" value="Bo2g064580"/>
</dbReference>
<keyword evidence="4" id="KW-1185">Reference proteome</keyword>
<name>A0A0D3APF9_BRAOL</name>
<evidence type="ECO:0000256" key="1">
    <source>
        <dbReference type="SAM" id="MobiDB-lite"/>
    </source>
</evidence>
<organism evidence="3 4">
    <name type="scientific">Brassica oleracea var. oleracea</name>
    <dbReference type="NCBI Taxonomy" id="109376"/>
    <lineage>
        <taxon>Eukaryota</taxon>
        <taxon>Viridiplantae</taxon>
        <taxon>Streptophyta</taxon>
        <taxon>Embryophyta</taxon>
        <taxon>Tracheophyta</taxon>
        <taxon>Spermatophyta</taxon>
        <taxon>Magnoliopsida</taxon>
        <taxon>eudicotyledons</taxon>
        <taxon>Gunneridae</taxon>
        <taxon>Pentapetalae</taxon>
        <taxon>rosids</taxon>
        <taxon>malvids</taxon>
        <taxon>Brassicales</taxon>
        <taxon>Brassicaceae</taxon>
        <taxon>Brassiceae</taxon>
        <taxon>Brassica</taxon>
    </lineage>
</organism>
<dbReference type="AlphaFoldDB" id="A0A0D3APF9"/>
<dbReference type="Pfam" id="PF03732">
    <property type="entry name" value="Retrotrans_gag"/>
    <property type="match status" value="1"/>
</dbReference>
<accession>A0A0D3APF9</accession>
<feature type="region of interest" description="Disordered" evidence="1">
    <location>
        <begin position="74"/>
        <end position="105"/>
    </location>
</feature>